<dbReference type="AlphaFoldDB" id="A4J9N0"/>
<dbReference type="Gene3D" id="3.30.70.1710">
    <property type="match status" value="1"/>
</dbReference>
<feature type="domain" description="BMC" evidence="4">
    <location>
        <begin position="8"/>
        <end position="40"/>
    </location>
</feature>
<comment type="subcellular location">
    <subcellularLocation>
        <location evidence="1">Bacterial microcompartment</location>
    </subcellularLocation>
</comment>
<keyword evidence="6" id="KW-1185">Reference proteome</keyword>
<evidence type="ECO:0000256" key="3">
    <source>
        <dbReference type="PROSITE-ProRule" id="PRU01278"/>
    </source>
</evidence>
<dbReference type="SUPFAM" id="SSF143414">
    <property type="entry name" value="CcmK-like"/>
    <property type="match status" value="1"/>
</dbReference>
<dbReference type="EMBL" id="CP000612">
    <property type="protein sequence ID" value="ABO51783.1"/>
    <property type="molecule type" value="Genomic_DNA"/>
</dbReference>
<evidence type="ECO:0000259" key="4">
    <source>
        <dbReference type="PROSITE" id="PS51930"/>
    </source>
</evidence>
<proteinExistence type="inferred from homology"/>
<dbReference type="GO" id="GO:0031469">
    <property type="term" value="C:bacterial microcompartment"/>
    <property type="evidence" value="ECO:0007669"/>
    <property type="project" value="UniProtKB-SubCell"/>
</dbReference>
<accession>A4J9N0</accession>
<dbReference type="InterPro" id="IPR044872">
    <property type="entry name" value="CcmK/CsoS1_BMC"/>
</dbReference>
<protein>
    <recommendedName>
        <fullName evidence="4">BMC domain-containing protein</fullName>
    </recommendedName>
</protein>
<dbReference type="InterPro" id="IPR050575">
    <property type="entry name" value="BMC_shell"/>
</dbReference>
<evidence type="ECO:0000313" key="6">
    <source>
        <dbReference type="Proteomes" id="UP000001556"/>
    </source>
</evidence>
<dbReference type="PANTHER" id="PTHR33941">
    <property type="entry name" value="PROPANEDIOL UTILIZATION PROTEIN PDUA"/>
    <property type="match status" value="1"/>
</dbReference>
<dbReference type="Proteomes" id="UP000001556">
    <property type="component" value="Chromosome"/>
</dbReference>
<dbReference type="KEGG" id="drm:Dred_3283"/>
<gene>
    <name evidence="5" type="ordered locus">Dred_3283</name>
</gene>
<dbReference type="Pfam" id="PF00936">
    <property type="entry name" value="BMC"/>
    <property type="match status" value="1"/>
</dbReference>
<dbReference type="HOGENOM" id="CLU_3288560_0_0_9"/>
<dbReference type="PROSITE" id="PS51930">
    <property type="entry name" value="BMC_2"/>
    <property type="match status" value="1"/>
</dbReference>
<name>A4J9N0_DESRM</name>
<evidence type="ECO:0000313" key="5">
    <source>
        <dbReference type="EMBL" id="ABO51783.1"/>
    </source>
</evidence>
<dbReference type="InterPro" id="IPR000249">
    <property type="entry name" value="BMC_dom"/>
</dbReference>
<comment type="similarity">
    <text evidence="3">Belongs to the bacterial microcompartments protein family.</text>
</comment>
<evidence type="ECO:0000256" key="2">
    <source>
        <dbReference type="ARBA" id="ARBA00024446"/>
    </source>
</evidence>
<evidence type="ECO:0000256" key="1">
    <source>
        <dbReference type="ARBA" id="ARBA00024322"/>
    </source>
</evidence>
<dbReference type="InterPro" id="IPR037233">
    <property type="entry name" value="CcmK-like_sf"/>
</dbReference>
<dbReference type="PANTHER" id="PTHR33941:SF11">
    <property type="entry name" value="BACTERIAL MICROCOMPARTMENT SHELL PROTEIN PDUJ"/>
    <property type="match status" value="1"/>
</dbReference>
<dbReference type="CDD" id="cd07045">
    <property type="entry name" value="BMC_CcmK_like"/>
    <property type="match status" value="1"/>
</dbReference>
<sequence length="40" mass="4374">MEYFGEEALGLIETRGMVPAIHAADVMCKTADVTLVSYKI</sequence>
<reference evidence="5 6" key="1">
    <citation type="submission" date="2007-03" db="EMBL/GenBank/DDBJ databases">
        <title>Complete sequence of Desulfotomaculum reducens MI-1.</title>
        <authorList>
            <consortium name="US DOE Joint Genome Institute"/>
            <person name="Copeland A."/>
            <person name="Lucas S."/>
            <person name="Lapidus A."/>
            <person name="Barry K."/>
            <person name="Detter J.C."/>
            <person name="Glavina del Rio T."/>
            <person name="Hammon N."/>
            <person name="Israni S."/>
            <person name="Dalin E."/>
            <person name="Tice H."/>
            <person name="Pitluck S."/>
            <person name="Sims D."/>
            <person name="Brettin T."/>
            <person name="Bruce D."/>
            <person name="Han C."/>
            <person name="Tapia R."/>
            <person name="Schmutz J."/>
            <person name="Larimer F."/>
            <person name="Land M."/>
            <person name="Hauser L."/>
            <person name="Kyrpides N."/>
            <person name="Kim E."/>
            <person name="Tebo B.M."/>
            <person name="Richardson P."/>
        </authorList>
    </citation>
    <scope>NUCLEOTIDE SEQUENCE [LARGE SCALE GENOMIC DNA]</scope>
    <source>
        <strain evidence="5 6">MI-1</strain>
    </source>
</reference>
<organism evidence="5 6">
    <name type="scientific">Desulforamulus reducens (strain ATCC BAA-1160 / DSM 100696 / MI-1)</name>
    <name type="common">Desulfotomaculum reducens</name>
    <dbReference type="NCBI Taxonomy" id="349161"/>
    <lineage>
        <taxon>Bacteria</taxon>
        <taxon>Bacillati</taxon>
        <taxon>Bacillota</taxon>
        <taxon>Clostridia</taxon>
        <taxon>Eubacteriales</taxon>
        <taxon>Peptococcaceae</taxon>
        <taxon>Desulforamulus</taxon>
    </lineage>
</organism>
<dbReference type="eggNOG" id="COG4577">
    <property type="taxonomic scope" value="Bacteria"/>
</dbReference>
<dbReference type="STRING" id="349161.Dred_3283"/>
<keyword evidence="2" id="KW-1283">Bacterial microcompartment</keyword>